<comment type="caution">
    <text evidence="2">The sequence shown here is derived from an EMBL/GenBank/DDBJ whole genome shotgun (WGS) entry which is preliminary data.</text>
</comment>
<evidence type="ECO:0000256" key="1">
    <source>
        <dbReference type="SAM" id="MobiDB-lite"/>
    </source>
</evidence>
<dbReference type="AlphaFoldDB" id="A0A9P6XVY2"/>
<organism evidence="2 3">
    <name type="scientific">Rhizopus delemar</name>
    <dbReference type="NCBI Taxonomy" id="936053"/>
    <lineage>
        <taxon>Eukaryota</taxon>
        <taxon>Fungi</taxon>
        <taxon>Fungi incertae sedis</taxon>
        <taxon>Mucoromycota</taxon>
        <taxon>Mucoromycotina</taxon>
        <taxon>Mucoromycetes</taxon>
        <taxon>Mucorales</taxon>
        <taxon>Mucorineae</taxon>
        <taxon>Rhizopodaceae</taxon>
        <taxon>Rhizopus</taxon>
    </lineage>
</organism>
<gene>
    <name evidence="2" type="ORF">G6F50_015778</name>
</gene>
<sequence length="171" mass="17948">MSEPKVKPQAGMRMADTPASPPNTPFRCGASACSNSAKASVIIEKYTPERMVANQPATRPNSRPATPPASGIRGVGKRPAPPSAFMAWMVANVPTPKYAAWPKDSMPPWPASRLKAQAKSAAISICTAATSWPGGSSQGSAHSTPTQTINSRAPETLRVWLMPVLPSGRTA</sequence>
<feature type="region of interest" description="Disordered" evidence="1">
    <location>
        <begin position="1"/>
        <end position="23"/>
    </location>
</feature>
<accession>A0A9P6XVY2</accession>
<reference evidence="2 3" key="1">
    <citation type="journal article" date="2020" name="Microb. Genom.">
        <title>Genetic diversity of clinical and environmental Mucorales isolates obtained from an investigation of mucormycosis cases among solid organ transplant recipients.</title>
        <authorList>
            <person name="Nguyen M.H."/>
            <person name="Kaul D."/>
            <person name="Muto C."/>
            <person name="Cheng S.J."/>
            <person name="Richter R.A."/>
            <person name="Bruno V.M."/>
            <person name="Liu G."/>
            <person name="Beyhan S."/>
            <person name="Sundermann A.J."/>
            <person name="Mounaud S."/>
            <person name="Pasculle A.W."/>
            <person name="Nierman W.C."/>
            <person name="Driscoll E."/>
            <person name="Cumbie R."/>
            <person name="Clancy C.J."/>
            <person name="Dupont C.L."/>
        </authorList>
    </citation>
    <scope>NUCLEOTIDE SEQUENCE [LARGE SCALE GENOMIC DNA]</scope>
    <source>
        <strain evidence="2 3">GL24</strain>
    </source>
</reference>
<dbReference type="EMBL" id="JAANIU010009114">
    <property type="protein sequence ID" value="KAG1533706.1"/>
    <property type="molecule type" value="Genomic_DNA"/>
</dbReference>
<dbReference type="Proteomes" id="UP000740926">
    <property type="component" value="Unassembled WGS sequence"/>
</dbReference>
<proteinExistence type="predicted"/>
<protein>
    <submittedName>
        <fullName evidence="2">Uncharacterized protein</fullName>
    </submittedName>
</protein>
<evidence type="ECO:0000313" key="2">
    <source>
        <dbReference type="EMBL" id="KAG1533706.1"/>
    </source>
</evidence>
<feature type="region of interest" description="Disordered" evidence="1">
    <location>
        <begin position="53"/>
        <end position="78"/>
    </location>
</feature>
<name>A0A9P6XVY2_9FUNG</name>
<evidence type="ECO:0000313" key="3">
    <source>
        <dbReference type="Proteomes" id="UP000740926"/>
    </source>
</evidence>
<keyword evidence="3" id="KW-1185">Reference proteome</keyword>
<feature type="compositionally biased region" description="Polar residues" evidence="1">
    <location>
        <begin position="55"/>
        <end position="64"/>
    </location>
</feature>